<feature type="compositionally biased region" description="Polar residues" evidence="1">
    <location>
        <begin position="105"/>
        <end position="119"/>
    </location>
</feature>
<protein>
    <submittedName>
        <fullName evidence="2">Uncharacterized protein</fullName>
    </submittedName>
</protein>
<feature type="region of interest" description="Disordered" evidence="1">
    <location>
        <begin position="1"/>
        <end position="132"/>
    </location>
</feature>
<dbReference type="RefSeq" id="WP_345737512.1">
    <property type="nucleotide sequence ID" value="NZ_BAABIA010000006.1"/>
</dbReference>
<name>A0ABP9PBK3_9BACT</name>
<accession>A0ABP9PBK3</accession>
<reference evidence="3" key="1">
    <citation type="journal article" date="2019" name="Int. J. Syst. Evol. Microbiol.">
        <title>The Global Catalogue of Microorganisms (GCM) 10K type strain sequencing project: providing services to taxonomists for standard genome sequencing and annotation.</title>
        <authorList>
            <consortium name="The Broad Institute Genomics Platform"/>
            <consortium name="The Broad Institute Genome Sequencing Center for Infectious Disease"/>
            <person name="Wu L."/>
            <person name="Ma J."/>
        </authorList>
    </citation>
    <scope>NUCLEOTIDE SEQUENCE [LARGE SCALE GENOMIC DNA]</scope>
    <source>
        <strain evidence="3">JCM 18053</strain>
    </source>
</reference>
<organism evidence="2 3">
    <name type="scientific">Prosthecobacter algae</name>
    <dbReference type="NCBI Taxonomy" id="1144682"/>
    <lineage>
        <taxon>Bacteria</taxon>
        <taxon>Pseudomonadati</taxon>
        <taxon>Verrucomicrobiota</taxon>
        <taxon>Verrucomicrobiia</taxon>
        <taxon>Verrucomicrobiales</taxon>
        <taxon>Verrucomicrobiaceae</taxon>
        <taxon>Prosthecobacter</taxon>
    </lineage>
</organism>
<evidence type="ECO:0000313" key="2">
    <source>
        <dbReference type="EMBL" id="GAA5144012.1"/>
    </source>
</evidence>
<feature type="region of interest" description="Disordered" evidence="1">
    <location>
        <begin position="188"/>
        <end position="231"/>
    </location>
</feature>
<comment type="caution">
    <text evidence="2">The sequence shown here is derived from an EMBL/GenBank/DDBJ whole genome shotgun (WGS) entry which is preliminary data.</text>
</comment>
<keyword evidence="3" id="KW-1185">Reference proteome</keyword>
<dbReference type="Proteomes" id="UP001499852">
    <property type="component" value="Unassembled WGS sequence"/>
</dbReference>
<dbReference type="EMBL" id="BAABIA010000006">
    <property type="protein sequence ID" value="GAA5144012.1"/>
    <property type="molecule type" value="Genomic_DNA"/>
</dbReference>
<gene>
    <name evidence="2" type="ORF">GCM10023213_33240</name>
</gene>
<evidence type="ECO:0000313" key="3">
    <source>
        <dbReference type="Proteomes" id="UP001499852"/>
    </source>
</evidence>
<proteinExistence type="predicted"/>
<sequence length="261" mass="27776">MSSSYDPNRQRIDARPRNVYHTPEGKRVVGPTSAEISAQTSQRQYRGGPLYESRPLTQGGGLDGYYAMQKGGRPRPQSQVRERPSAPQAPALPPAKIETAKDGSRTLTSPYGKGSSTPGQPGVKPAGDPRLRAEIDEMKKRHSHNIFGSQAGRLASEPKRDVPATIQAGTIQADTAAAFKKELPPREIIGGGGSAVPNPVPVPKSLEPKGEAAGMGTLQAEPGAAFKKELPPMDLGLPPLMRNSYSHLAQPPARTKKTLLA</sequence>
<evidence type="ECO:0000256" key="1">
    <source>
        <dbReference type="SAM" id="MobiDB-lite"/>
    </source>
</evidence>
<feature type="compositionally biased region" description="Polar residues" evidence="1">
    <location>
        <begin position="34"/>
        <end position="44"/>
    </location>
</feature>